<proteinExistence type="predicted"/>
<sequence length="331" mass="36884">MSLTALLASPGDFDFYQAVYCIERQLSAEHKQWHGVGRDAFPGAELVRFKAEQHLGFAGQPINKATSRQNDKDQTALELYVSFLGLTGPSGVLPQHYTEMLLQRLKQRDGAMRDFFDMFNHRLISLYYRAWEKYRFACQYEIADGLNDPFSKLLQQLSGSNDALGLYYAGAFSKRNRSGQFLQQILTDLLGATTRIVALSGRWLTLDAAEQSCLSSRTLPEGRNAALGQTSMLGQRVWDVSSAVIIEVDAGASKLQNLLPGGSSYRVVQKIVSRYLDPHLQVRLVIKGKQQDFACTRLADRQTALGRGSRLSIRAAISQQPAQVGFQLGRL</sequence>
<dbReference type="EMBL" id="LAHO01000003">
    <property type="protein sequence ID" value="KKO46683.1"/>
    <property type="molecule type" value="Genomic_DNA"/>
</dbReference>
<dbReference type="Pfam" id="PF06996">
    <property type="entry name" value="T6SS_TssG"/>
    <property type="match status" value="1"/>
</dbReference>
<name>A0A0M2VC40_9GAMM</name>
<dbReference type="AlphaFoldDB" id="A0A0M2VC40"/>
<dbReference type="PANTHER" id="PTHR35564">
    <property type="match status" value="1"/>
</dbReference>
<protein>
    <submittedName>
        <fullName evidence="1">Type VI secretion protein</fullName>
    </submittedName>
</protein>
<gene>
    <name evidence="1" type="ORF">WG68_05215</name>
</gene>
<dbReference type="PANTHER" id="PTHR35564:SF4">
    <property type="entry name" value="CYTOPLASMIC PROTEIN"/>
    <property type="match status" value="1"/>
</dbReference>
<dbReference type="OrthoDB" id="1523296at2"/>
<accession>A0A0M2VC40</accession>
<dbReference type="NCBIfam" id="TIGR03347">
    <property type="entry name" value="VI_chp_1"/>
    <property type="match status" value="1"/>
</dbReference>
<evidence type="ECO:0000313" key="2">
    <source>
        <dbReference type="Proteomes" id="UP000034228"/>
    </source>
</evidence>
<dbReference type="PATRIC" id="fig|336831.14.peg.3354"/>
<reference evidence="1 2" key="1">
    <citation type="submission" date="2015-03" db="EMBL/GenBank/DDBJ databases">
        <title>Draft genome sequences of two protease-producing strains of Arsukibacterium isolated from two cold and alkaline environments.</title>
        <authorList>
            <person name="Lylloff J.E."/>
            <person name="Skov L.B."/>
            <person name="Jepsen M."/>
            <person name="Hallin P.F."/>
            <person name="Sorensen S.J."/>
            <person name="Stougaard P."/>
            <person name="Glaring M.A."/>
        </authorList>
    </citation>
    <scope>NUCLEOTIDE SEQUENCE [LARGE SCALE GENOMIC DNA]</scope>
    <source>
        <strain evidence="1 2">GCM72</strain>
    </source>
</reference>
<comment type="caution">
    <text evidence="1">The sequence shown here is derived from an EMBL/GenBank/DDBJ whole genome shotgun (WGS) entry which is preliminary data.</text>
</comment>
<dbReference type="STRING" id="336831.WG68_05215"/>
<evidence type="ECO:0000313" key="1">
    <source>
        <dbReference type="EMBL" id="KKO46683.1"/>
    </source>
</evidence>
<dbReference type="InterPro" id="IPR010732">
    <property type="entry name" value="T6SS_TssG-like"/>
</dbReference>
<keyword evidence="2" id="KW-1185">Reference proteome</keyword>
<dbReference type="Proteomes" id="UP000034228">
    <property type="component" value="Unassembled WGS sequence"/>
</dbReference>
<organism evidence="1 2">
    <name type="scientific">Arsukibacterium ikkense</name>
    <dbReference type="NCBI Taxonomy" id="336831"/>
    <lineage>
        <taxon>Bacteria</taxon>
        <taxon>Pseudomonadati</taxon>
        <taxon>Pseudomonadota</taxon>
        <taxon>Gammaproteobacteria</taxon>
        <taxon>Chromatiales</taxon>
        <taxon>Chromatiaceae</taxon>
        <taxon>Arsukibacterium</taxon>
    </lineage>
</organism>